<dbReference type="AlphaFoldDB" id="A0A2C5YPP0"/>
<gene>
    <name evidence="1" type="ORF">CDD82_6960</name>
</gene>
<name>A0A2C5YPP0_9HYPO</name>
<evidence type="ECO:0000313" key="2">
    <source>
        <dbReference type="Proteomes" id="UP000224854"/>
    </source>
</evidence>
<sequence>MKQITKHANSPSRILRLLPLRLRLPRRHPCPAPLLLPLLLLLDRCRCSSSARPVACQSAVRAQVALVGQDVCVESGFEIRLLERFEAAIVAR</sequence>
<evidence type="ECO:0000313" key="1">
    <source>
        <dbReference type="EMBL" id="PHH70727.1"/>
    </source>
</evidence>
<keyword evidence="2" id="KW-1185">Reference proteome</keyword>
<dbReference type="EMBL" id="NJEU01000763">
    <property type="protein sequence ID" value="PHH70727.1"/>
    <property type="molecule type" value="Genomic_DNA"/>
</dbReference>
<accession>A0A2C5YPP0</accession>
<comment type="caution">
    <text evidence="1">The sequence shown here is derived from an EMBL/GenBank/DDBJ whole genome shotgun (WGS) entry which is preliminary data.</text>
</comment>
<organism evidence="1 2">
    <name type="scientific">Ophiocordyceps australis</name>
    <dbReference type="NCBI Taxonomy" id="1399860"/>
    <lineage>
        <taxon>Eukaryota</taxon>
        <taxon>Fungi</taxon>
        <taxon>Dikarya</taxon>
        <taxon>Ascomycota</taxon>
        <taxon>Pezizomycotina</taxon>
        <taxon>Sordariomycetes</taxon>
        <taxon>Hypocreomycetidae</taxon>
        <taxon>Hypocreales</taxon>
        <taxon>Ophiocordycipitaceae</taxon>
        <taxon>Ophiocordyceps</taxon>
    </lineage>
</organism>
<dbReference type="Proteomes" id="UP000224854">
    <property type="component" value="Unassembled WGS sequence"/>
</dbReference>
<proteinExistence type="predicted"/>
<reference evidence="1 2" key="1">
    <citation type="submission" date="2017-06" db="EMBL/GenBank/DDBJ databases">
        <title>Ant-infecting Ophiocordyceps genomes reveal a high diversity of potential behavioral manipulation genes and a possible major role for enterotoxins.</title>
        <authorList>
            <person name="De Bekker C."/>
            <person name="Evans H.C."/>
            <person name="Brachmann A."/>
            <person name="Hughes D.P."/>
        </authorList>
    </citation>
    <scope>NUCLEOTIDE SEQUENCE [LARGE SCALE GENOMIC DNA]</scope>
    <source>
        <strain evidence="1 2">1348a</strain>
    </source>
</reference>
<protein>
    <submittedName>
        <fullName evidence="1">Uncharacterized protein</fullName>
    </submittedName>
</protein>